<keyword evidence="2 5" id="KW-0812">Transmembrane</keyword>
<dbReference type="OrthoDB" id="4521223at2759"/>
<organism evidence="7 8">
    <name type="scientific">Carpinus fangiana</name>
    <dbReference type="NCBI Taxonomy" id="176857"/>
    <lineage>
        <taxon>Eukaryota</taxon>
        <taxon>Viridiplantae</taxon>
        <taxon>Streptophyta</taxon>
        <taxon>Embryophyta</taxon>
        <taxon>Tracheophyta</taxon>
        <taxon>Spermatophyta</taxon>
        <taxon>Magnoliopsida</taxon>
        <taxon>eudicotyledons</taxon>
        <taxon>Gunneridae</taxon>
        <taxon>Pentapetalae</taxon>
        <taxon>rosids</taxon>
        <taxon>fabids</taxon>
        <taxon>Fagales</taxon>
        <taxon>Betulaceae</taxon>
        <taxon>Carpinus</taxon>
    </lineage>
</organism>
<dbReference type="AlphaFoldDB" id="A0A5N6KPK7"/>
<dbReference type="PANTHER" id="PTHR31465:SF9">
    <property type="entry name" value="SPHINGOID LONG-CHAIN BASE TRANSPORTER RSB1"/>
    <property type="match status" value="1"/>
</dbReference>
<accession>A0A5N6KPK7</accession>
<comment type="subcellular location">
    <subcellularLocation>
        <location evidence="1">Membrane</location>
        <topology evidence="1">Multi-pass membrane protein</topology>
    </subcellularLocation>
</comment>
<dbReference type="Gene3D" id="2.60.120.10">
    <property type="entry name" value="Jelly Rolls"/>
    <property type="match status" value="1"/>
</dbReference>
<evidence type="ECO:0000256" key="3">
    <source>
        <dbReference type="ARBA" id="ARBA00022989"/>
    </source>
</evidence>
<evidence type="ECO:0000256" key="4">
    <source>
        <dbReference type="ARBA" id="ARBA00023136"/>
    </source>
</evidence>
<comment type="caution">
    <text evidence="7">The sequence shown here is derived from an EMBL/GenBank/DDBJ whole genome shotgun (WGS) entry which is preliminary data.</text>
</comment>
<feature type="domain" description="Cupin type-1" evidence="6">
    <location>
        <begin position="428"/>
        <end position="481"/>
    </location>
</feature>
<reference evidence="7 8" key="1">
    <citation type="submission" date="2019-06" db="EMBL/GenBank/DDBJ databases">
        <title>A chromosomal-level reference genome of Carpinus fangiana (Coryloideae, Betulaceae).</title>
        <authorList>
            <person name="Yang X."/>
            <person name="Wang Z."/>
            <person name="Zhang L."/>
            <person name="Hao G."/>
            <person name="Liu J."/>
            <person name="Yang Y."/>
        </authorList>
    </citation>
    <scope>NUCLEOTIDE SEQUENCE [LARGE SCALE GENOMIC DNA]</scope>
    <source>
        <strain evidence="7">Cfa_2016G</strain>
        <tissue evidence="7">Leaf</tissue>
    </source>
</reference>
<dbReference type="InterPro" id="IPR011051">
    <property type="entry name" value="RmlC_Cupin_sf"/>
</dbReference>
<evidence type="ECO:0000259" key="6">
    <source>
        <dbReference type="Pfam" id="PF00190"/>
    </source>
</evidence>
<evidence type="ECO:0000313" key="8">
    <source>
        <dbReference type="Proteomes" id="UP000327013"/>
    </source>
</evidence>
<dbReference type="EMBL" id="VIBQ01000009">
    <property type="protein sequence ID" value="KAB8337086.1"/>
    <property type="molecule type" value="Genomic_DNA"/>
</dbReference>
<feature type="transmembrane region" description="Helical" evidence="5">
    <location>
        <begin position="144"/>
        <end position="162"/>
    </location>
</feature>
<protein>
    <recommendedName>
        <fullName evidence="6">Cupin type-1 domain-containing protein</fullName>
    </recommendedName>
</protein>
<name>A0A5N6KPK7_9ROSI</name>
<keyword evidence="8" id="KW-1185">Reference proteome</keyword>
<dbReference type="GO" id="GO:0005886">
    <property type="term" value="C:plasma membrane"/>
    <property type="evidence" value="ECO:0007669"/>
    <property type="project" value="TreeGrafter"/>
</dbReference>
<keyword evidence="4 5" id="KW-0472">Membrane</keyword>
<proteinExistence type="predicted"/>
<keyword evidence="3 5" id="KW-1133">Transmembrane helix</keyword>
<dbReference type="Pfam" id="PF04479">
    <property type="entry name" value="RTA1"/>
    <property type="match status" value="1"/>
</dbReference>
<dbReference type="InterPro" id="IPR014710">
    <property type="entry name" value="RmlC-like_jellyroll"/>
</dbReference>
<dbReference type="InterPro" id="IPR007568">
    <property type="entry name" value="RTA1"/>
</dbReference>
<dbReference type="CDD" id="cd02219">
    <property type="entry name" value="cupin_YjlB-like"/>
    <property type="match status" value="1"/>
</dbReference>
<sequence length="538" mass="59352">MSHFNGTIPAYIFDPATGEPNQELCNLSICPLDFAHFTYIPTLAGNVVYLAIFALLLTPQVFLGIRGKTWGYMVGMVCGLILEIIGYAGRVQMHFNPFPSAPFLTYIVTLTIAPAFLSAAIYLCLGRIVVIFSEEASRLKPRTYTIIFVTCDFISLVLQAAGGAITSSADDVSSNQVGVNTMIAGLSTQVVSLFLFMVLAGEYAWRVSRRPSQRNPRFQQLRSSKLFNAFLWGLAVATVTIFIRCCFRVAELSQGFNGHLFNDEVVFMVLEGPMVIIACLCLTVLHPALSFQGQWADSNWSLRGRRSSELVVAKTHSLGPRPSGRLPLRSLVCDLKSAAGAPGASRGGSMVDDHDRLLPLRPTTTLRVSRFLIPAFELYPNTSRQNKPLLIYHSCLPDHATSSSIEAHLRQVGIVEPQWRYTMYPMSHFHSTTHEVLCVVSGTALVCFGGDENNGRVEPRLQKGDVVIIPAGVAHRLVSSEDVGGPERFEMVGSYPVGKKWDLCYGRKGEEEKVQEIKDLGWFDADPLYGENGPVMRF</sequence>
<feature type="transmembrane region" description="Helical" evidence="5">
    <location>
        <begin position="37"/>
        <end position="57"/>
    </location>
</feature>
<dbReference type="PANTHER" id="PTHR31465">
    <property type="entry name" value="PROTEIN RTA1-RELATED"/>
    <property type="match status" value="1"/>
</dbReference>
<evidence type="ECO:0000256" key="5">
    <source>
        <dbReference type="SAM" id="Phobius"/>
    </source>
</evidence>
<feature type="transmembrane region" description="Helical" evidence="5">
    <location>
        <begin position="182"/>
        <end position="205"/>
    </location>
</feature>
<gene>
    <name evidence="7" type="ORF">FH972_021390</name>
</gene>
<evidence type="ECO:0000256" key="1">
    <source>
        <dbReference type="ARBA" id="ARBA00004141"/>
    </source>
</evidence>
<dbReference type="Pfam" id="PF00190">
    <property type="entry name" value="Cupin_1"/>
    <property type="match status" value="1"/>
</dbReference>
<evidence type="ECO:0000256" key="2">
    <source>
        <dbReference type="ARBA" id="ARBA00022692"/>
    </source>
</evidence>
<dbReference type="SUPFAM" id="SSF51182">
    <property type="entry name" value="RmlC-like cupins"/>
    <property type="match status" value="1"/>
</dbReference>
<dbReference type="Proteomes" id="UP000327013">
    <property type="component" value="Unassembled WGS sequence"/>
</dbReference>
<evidence type="ECO:0000313" key="7">
    <source>
        <dbReference type="EMBL" id="KAB8337086.1"/>
    </source>
</evidence>
<feature type="transmembrane region" description="Helical" evidence="5">
    <location>
        <begin position="103"/>
        <end position="132"/>
    </location>
</feature>
<dbReference type="InterPro" id="IPR047121">
    <property type="entry name" value="YjiB-like"/>
</dbReference>
<dbReference type="InterPro" id="IPR006045">
    <property type="entry name" value="Cupin_1"/>
</dbReference>
<feature type="transmembrane region" description="Helical" evidence="5">
    <location>
        <begin position="226"/>
        <end position="250"/>
    </location>
</feature>
<feature type="transmembrane region" description="Helical" evidence="5">
    <location>
        <begin position="69"/>
        <end position="88"/>
    </location>
</feature>